<accession>A0A840UZH6</accession>
<sequence length="441" mass="47925">MDLPPCDYIPEAYQGPSKEELLARRKAVLNPGIFLLYKDPFYPVQGYMQYLWDETGKRYLDAFGGICTVSVGHCHPEVTAAITAQAGMIQHAPTCYLHPAVVEFAESLVSTFPDPLKRVYFVNSGSEANDLAILMARLFTDHHEVISLRNCYHGGNAVGMSLTGHHTWKYPVPPMPGFQHAKAPHPIWGPIRYDTPGAGRDYAAEIQQLIQFGTSGKIAAFIAEPMQGVGGTVPYPSDYLEHAYAHVRAAGGVCIADEVQTGFGRTGTHFWGFENYGVTPDIVVMAKSIGNGFPLAAVVTTDEIAAKMSERIHFNTFGGDPLAMVAGKATLDVMLRDDTMGHCKLIGDRLITGLKSLQSRFPIIADVRGSGLILGVEFVIDRQPATAFTADFFERCKDHGLIVGKGGLFGSVIRIKPPMCLTEADADFLLGVFAEVLAELS</sequence>
<dbReference type="PROSITE" id="PS00600">
    <property type="entry name" value="AA_TRANSFER_CLASS_3"/>
    <property type="match status" value="1"/>
</dbReference>
<dbReference type="Proteomes" id="UP000557717">
    <property type="component" value="Unassembled WGS sequence"/>
</dbReference>
<comment type="caution">
    <text evidence="10">The sequence shown here is derived from an EMBL/GenBank/DDBJ whole genome shotgun (WGS) entry which is preliminary data.</text>
</comment>
<evidence type="ECO:0000256" key="4">
    <source>
        <dbReference type="ARBA" id="ARBA00013049"/>
    </source>
</evidence>
<dbReference type="InterPro" id="IPR015421">
    <property type="entry name" value="PyrdxlP-dep_Trfase_major"/>
</dbReference>
<dbReference type="PANTHER" id="PTHR45688">
    <property type="match status" value="1"/>
</dbReference>
<dbReference type="EC" id="2.6.1.44" evidence="4"/>
<dbReference type="GO" id="GO:0019481">
    <property type="term" value="P:L-alanine catabolic process, by transamination"/>
    <property type="evidence" value="ECO:0007669"/>
    <property type="project" value="TreeGrafter"/>
</dbReference>
<reference evidence="10 11" key="1">
    <citation type="submission" date="2020-08" db="EMBL/GenBank/DDBJ databases">
        <title>Genomic Encyclopedia of Type Strains, Phase IV (KMG-IV): sequencing the most valuable type-strain genomes for metagenomic binning, comparative biology and taxonomic classification.</title>
        <authorList>
            <person name="Goeker M."/>
        </authorList>
    </citation>
    <scope>NUCLEOTIDE SEQUENCE [LARGE SCALE GENOMIC DNA]</scope>
    <source>
        <strain evidence="10 11">YC6886</strain>
    </source>
</reference>
<dbReference type="GO" id="GO:0008453">
    <property type="term" value="F:alanine-glyoxylate transaminase activity"/>
    <property type="evidence" value="ECO:0007669"/>
    <property type="project" value="UniProtKB-EC"/>
</dbReference>
<dbReference type="Gene3D" id="3.40.640.10">
    <property type="entry name" value="Type I PLP-dependent aspartate aminotransferase-like (Major domain)"/>
    <property type="match status" value="1"/>
</dbReference>
<dbReference type="InterPro" id="IPR005814">
    <property type="entry name" value="Aminotrans_3"/>
</dbReference>
<keyword evidence="11" id="KW-1185">Reference proteome</keyword>
<dbReference type="Pfam" id="PF00202">
    <property type="entry name" value="Aminotran_3"/>
    <property type="match status" value="1"/>
</dbReference>
<evidence type="ECO:0000256" key="2">
    <source>
        <dbReference type="ARBA" id="ARBA00008954"/>
    </source>
</evidence>
<comment type="similarity">
    <text evidence="2 9">Belongs to the class-III pyridoxal-phosphate-dependent aminotransferase family.</text>
</comment>
<dbReference type="PANTHER" id="PTHR45688:SF3">
    <property type="entry name" value="ALANINE--GLYOXYLATE AMINOTRANSFERASE 2, MITOCHONDRIAL"/>
    <property type="match status" value="1"/>
</dbReference>
<evidence type="ECO:0000256" key="9">
    <source>
        <dbReference type="RuleBase" id="RU003560"/>
    </source>
</evidence>
<comment type="subunit">
    <text evidence="3">Homotetramer.</text>
</comment>
<dbReference type="InterPro" id="IPR049704">
    <property type="entry name" value="Aminotrans_3_PPA_site"/>
</dbReference>
<evidence type="ECO:0000256" key="5">
    <source>
        <dbReference type="ARBA" id="ARBA00022576"/>
    </source>
</evidence>
<evidence type="ECO:0000313" key="10">
    <source>
        <dbReference type="EMBL" id="MBB5351517.1"/>
    </source>
</evidence>
<evidence type="ECO:0000256" key="1">
    <source>
        <dbReference type="ARBA" id="ARBA00001933"/>
    </source>
</evidence>
<dbReference type="InterPro" id="IPR015424">
    <property type="entry name" value="PyrdxlP-dep_Trfase"/>
</dbReference>
<keyword evidence="6 10" id="KW-0808">Transferase</keyword>
<dbReference type="InterPro" id="IPR015422">
    <property type="entry name" value="PyrdxlP-dep_Trfase_small"/>
</dbReference>
<dbReference type="EMBL" id="JACHFD010000007">
    <property type="protein sequence ID" value="MBB5351517.1"/>
    <property type="molecule type" value="Genomic_DNA"/>
</dbReference>
<dbReference type="CDD" id="cd00610">
    <property type="entry name" value="OAT_like"/>
    <property type="match status" value="1"/>
</dbReference>
<keyword evidence="8" id="KW-0809">Transit peptide</keyword>
<name>A0A840UZH6_9BACT</name>
<dbReference type="FunFam" id="3.40.640.10:FF:000004">
    <property type="entry name" value="Acetylornithine aminotransferase"/>
    <property type="match status" value="1"/>
</dbReference>
<keyword evidence="5 10" id="KW-0032">Aminotransferase</keyword>
<proteinExistence type="inferred from homology"/>
<gene>
    <name evidence="10" type="ORF">HNR46_001754</name>
</gene>
<keyword evidence="7 9" id="KW-0663">Pyridoxal phosphate</keyword>
<dbReference type="SUPFAM" id="SSF53383">
    <property type="entry name" value="PLP-dependent transferases"/>
    <property type="match status" value="1"/>
</dbReference>
<evidence type="ECO:0000256" key="8">
    <source>
        <dbReference type="ARBA" id="ARBA00022946"/>
    </source>
</evidence>
<organism evidence="10 11">
    <name type="scientific">Haloferula luteola</name>
    <dbReference type="NCBI Taxonomy" id="595692"/>
    <lineage>
        <taxon>Bacteria</taxon>
        <taxon>Pseudomonadati</taxon>
        <taxon>Verrucomicrobiota</taxon>
        <taxon>Verrucomicrobiia</taxon>
        <taxon>Verrucomicrobiales</taxon>
        <taxon>Verrucomicrobiaceae</taxon>
        <taxon>Haloferula</taxon>
    </lineage>
</organism>
<evidence type="ECO:0000256" key="3">
    <source>
        <dbReference type="ARBA" id="ARBA00011881"/>
    </source>
</evidence>
<dbReference type="GO" id="GO:0009436">
    <property type="term" value="P:glyoxylate catabolic process"/>
    <property type="evidence" value="ECO:0007669"/>
    <property type="project" value="TreeGrafter"/>
</dbReference>
<dbReference type="PIRSF" id="PIRSF000521">
    <property type="entry name" value="Transaminase_4ab_Lys_Orn"/>
    <property type="match status" value="1"/>
</dbReference>
<evidence type="ECO:0000313" key="11">
    <source>
        <dbReference type="Proteomes" id="UP000557717"/>
    </source>
</evidence>
<protein>
    <recommendedName>
        <fullName evidence="4">alanine--glyoxylate transaminase</fullName>
        <ecNumber evidence="4">2.6.1.44</ecNumber>
    </recommendedName>
</protein>
<dbReference type="RefSeq" id="WP_184017756.1">
    <property type="nucleotide sequence ID" value="NZ_JACHFD010000007.1"/>
</dbReference>
<dbReference type="AlphaFoldDB" id="A0A840UZH6"/>
<keyword evidence="10" id="KW-0670">Pyruvate</keyword>
<comment type="cofactor">
    <cofactor evidence="1">
        <name>pyridoxal 5'-phosphate</name>
        <dbReference type="ChEBI" id="CHEBI:597326"/>
    </cofactor>
</comment>
<evidence type="ECO:0000256" key="6">
    <source>
        <dbReference type="ARBA" id="ARBA00022679"/>
    </source>
</evidence>
<dbReference type="GO" id="GO:0030170">
    <property type="term" value="F:pyridoxal phosphate binding"/>
    <property type="evidence" value="ECO:0007669"/>
    <property type="project" value="InterPro"/>
</dbReference>
<evidence type="ECO:0000256" key="7">
    <source>
        <dbReference type="ARBA" id="ARBA00022898"/>
    </source>
</evidence>
<dbReference type="Gene3D" id="3.90.1150.10">
    <property type="entry name" value="Aspartate Aminotransferase, domain 1"/>
    <property type="match status" value="1"/>
</dbReference>